<organism evidence="1 2">
    <name type="scientific">Funneliformis caledonium</name>
    <dbReference type="NCBI Taxonomy" id="1117310"/>
    <lineage>
        <taxon>Eukaryota</taxon>
        <taxon>Fungi</taxon>
        <taxon>Fungi incertae sedis</taxon>
        <taxon>Mucoromycota</taxon>
        <taxon>Glomeromycotina</taxon>
        <taxon>Glomeromycetes</taxon>
        <taxon>Glomerales</taxon>
        <taxon>Glomeraceae</taxon>
        <taxon>Funneliformis</taxon>
    </lineage>
</organism>
<evidence type="ECO:0000313" key="1">
    <source>
        <dbReference type="EMBL" id="CAG8748918.1"/>
    </source>
</evidence>
<accession>A0A9N9IRZ4</accession>
<dbReference type="EMBL" id="CAJVPQ010017614">
    <property type="protein sequence ID" value="CAG8748918.1"/>
    <property type="molecule type" value="Genomic_DNA"/>
</dbReference>
<comment type="caution">
    <text evidence="1">The sequence shown here is derived from an EMBL/GenBank/DDBJ whole genome shotgun (WGS) entry which is preliminary data.</text>
</comment>
<gene>
    <name evidence="1" type="ORF">FCALED_LOCUS16168</name>
</gene>
<feature type="non-terminal residue" evidence="1">
    <location>
        <position position="1"/>
    </location>
</feature>
<dbReference type="Proteomes" id="UP000789570">
    <property type="component" value="Unassembled WGS sequence"/>
</dbReference>
<sequence length="41" mass="4991">NLVQEEIYGEVEYFVSHEHNELTRIFAYVHKIDDLQYDNYG</sequence>
<keyword evidence="2" id="KW-1185">Reference proteome</keyword>
<dbReference type="AlphaFoldDB" id="A0A9N9IRZ4"/>
<protein>
    <submittedName>
        <fullName evidence="1">10511_t:CDS:1</fullName>
    </submittedName>
</protein>
<name>A0A9N9IRZ4_9GLOM</name>
<evidence type="ECO:0000313" key="2">
    <source>
        <dbReference type="Proteomes" id="UP000789570"/>
    </source>
</evidence>
<reference evidence="1" key="1">
    <citation type="submission" date="2021-06" db="EMBL/GenBank/DDBJ databases">
        <authorList>
            <person name="Kallberg Y."/>
            <person name="Tangrot J."/>
            <person name="Rosling A."/>
        </authorList>
    </citation>
    <scope>NUCLEOTIDE SEQUENCE</scope>
    <source>
        <strain evidence="1">UK204</strain>
    </source>
</reference>
<proteinExistence type="predicted"/>
<dbReference type="OrthoDB" id="2419477at2759"/>